<name>A0ACB9S3U8_9MYRT</name>
<dbReference type="Proteomes" id="UP001057402">
    <property type="component" value="Chromosome 2"/>
</dbReference>
<reference evidence="2" key="1">
    <citation type="journal article" date="2023" name="Front. Plant Sci.">
        <title>Chromosomal-level genome assembly of Melastoma candidum provides insights into trichome evolution.</title>
        <authorList>
            <person name="Zhong Y."/>
            <person name="Wu W."/>
            <person name="Sun C."/>
            <person name="Zou P."/>
            <person name="Liu Y."/>
            <person name="Dai S."/>
            <person name="Zhou R."/>
        </authorList>
    </citation>
    <scope>NUCLEOTIDE SEQUENCE [LARGE SCALE GENOMIC DNA]</scope>
</reference>
<evidence type="ECO:0000313" key="1">
    <source>
        <dbReference type="EMBL" id="KAI4385963.1"/>
    </source>
</evidence>
<proteinExistence type="predicted"/>
<sequence length="273" mass="29213">MLEARSDLFDLLDIEASHAPKTKEHHRRVGQLVQPSPDCFPPIPIKAGMREALVIDHGSDRVKWRDTINPRQGAYGLMLQLEEGVHDDSSGVPKPAGELQVSSITSGLVAVEDCPWKGGHGQGKGTAGQGQIRVGDEELALQLGVSDGEVKDEIEETGARSEVNVGREGEIVGSVHQGSAEEVEEEGEGSGGAGQQLLEEGADVREVRLDEGNDEVLDGAGKMRERRGSWGEGEEGETGEGRDEGGDVGVEVGVEGSRHYEECDGEFQFRVLV</sequence>
<gene>
    <name evidence="1" type="ORF">MLD38_003946</name>
</gene>
<keyword evidence="2" id="KW-1185">Reference proteome</keyword>
<evidence type="ECO:0000313" key="2">
    <source>
        <dbReference type="Proteomes" id="UP001057402"/>
    </source>
</evidence>
<protein>
    <submittedName>
        <fullName evidence="1">Uncharacterized protein</fullName>
    </submittedName>
</protein>
<dbReference type="EMBL" id="CM042881">
    <property type="protein sequence ID" value="KAI4385963.1"/>
    <property type="molecule type" value="Genomic_DNA"/>
</dbReference>
<comment type="caution">
    <text evidence="1">The sequence shown here is derived from an EMBL/GenBank/DDBJ whole genome shotgun (WGS) entry which is preliminary data.</text>
</comment>
<organism evidence="1 2">
    <name type="scientific">Melastoma candidum</name>
    <dbReference type="NCBI Taxonomy" id="119954"/>
    <lineage>
        <taxon>Eukaryota</taxon>
        <taxon>Viridiplantae</taxon>
        <taxon>Streptophyta</taxon>
        <taxon>Embryophyta</taxon>
        <taxon>Tracheophyta</taxon>
        <taxon>Spermatophyta</taxon>
        <taxon>Magnoliopsida</taxon>
        <taxon>eudicotyledons</taxon>
        <taxon>Gunneridae</taxon>
        <taxon>Pentapetalae</taxon>
        <taxon>rosids</taxon>
        <taxon>malvids</taxon>
        <taxon>Myrtales</taxon>
        <taxon>Melastomataceae</taxon>
        <taxon>Melastomatoideae</taxon>
        <taxon>Melastomateae</taxon>
        <taxon>Melastoma</taxon>
    </lineage>
</organism>
<accession>A0ACB9S3U8</accession>